<dbReference type="AlphaFoldDB" id="A0A915KYA4"/>
<protein>
    <submittedName>
        <fullName evidence="2">Uncharacterized protein</fullName>
    </submittedName>
</protein>
<keyword evidence="1" id="KW-1185">Reference proteome</keyword>
<accession>A0A915KYA4</accession>
<organism evidence="1 2">
    <name type="scientific">Romanomermis culicivorax</name>
    <name type="common">Nematode worm</name>
    <dbReference type="NCBI Taxonomy" id="13658"/>
    <lineage>
        <taxon>Eukaryota</taxon>
        <taxon>Metazoa</taxon>
        <taxon>Ecdysozoa</taxon>
        <taxon>Nematoda</taxon>
        <taxon>Enoplea</taxon>
        <taxon>Dorylaimia</taxon>
        <taxon>Mermithida</taxon>
        <taxon>Mermithoidea</taxon>
        <taxon>Mermithidae</taxon>
        <taxon>Romanomermis</taxon>
    </lineage>
</organism>
<evidence type="ECO:0000313" key="2">
    <source>
        <dbReference type="WBParaSite" id="nRc.2.0.1.t42462-RA"/>
    </source>
</evidence>
<name>A0A915KYA4_ROMCU</name>
<sequence>MDESTPIEPASMDSKTMTTDQILTDILQESIVYQSTPMDVVPIEPTTTMPAMVPTVDLQIYLATPAVLPGPPIIATVATARYTTQWDALAAALATYHYPPPRPSMLFPDHHWMNYPAVLKEEIQCILFPPTTLTAPVPQVTQTAP</sequence>
<reference evidence="2" key="1">
    <citation type="submission" date="2022-11" db="UniProtKB">
        <authorList>
            <consortium name="WormBaseParasite"/>
        </authorList>
    </citation>
    <scope>IDENTIFICATION</scope>
</reference>
<dbReference type="WBParaSite" id="nRc.2.0.1.t42462-RA">
    <property type="protein sequence ID" value="nRc.2.0.1.t42462-RA"/>
    <property type="gene ID" value="nRc.2.0.1.g42462"/>
</dbReference>
<evidence type="ECO:0000313" key="1">
    <source>
        <dbReference type="Proteomes" id="UP000887565"/>
    </source>
</evidence>
<proteinExistence type="predicted"/>
<dbReference type="Proteomes" id="UP000887565">
    <property type="component" value="Unplaced"/>
</dbReference>